<keyword evidence="2" id="KW-1185">Reference proteome</keyword>
<protein>
    <submittedName>
        <fullName evidence="1">Uncharacterized protein</fullName>
    </submittedName>
</protein>
<feature type="non-terminal residue" evidence="1">
    <location>
        <position position="102"/>
    </location>
</feature>
<dbReference type="EMBL" id="MU277263">
    <property type="protein sequence ID" value="KAI0056494.1"/>
    <property type="molecule type" value="Genomic_DNA"/>
</dbReference>
<evidence type="ECO:0000313" key="1">
    <source>
        <dbReference type="EMBL" id="KAI0056494.1"/>
    </source>
</evidence>
<proteinExistence type="predicted"/>
<accession>A0ACB8SIY6</accession>
<name>A0ACB8SIY6_9AGAM</name>
<evidence type="ECO:0000313" key="2">
    <source>
        <dbReference type="Proteomes" id="UP000814140"/>
    </source>
</evidence>
<sequence>LEEEEIAVQHVLSSIRTRQNSLAPVSSLPSEVLAIVFKFAYEHASSRENLSLLGWIEATYVCRRWRQVALDHLSLWGHISLHASPAWIEVMLARSQSSPIFI</sequence>
<organism evidence="1 2">
    <name type="scientific">Artomyces pyxidatus</name>
    <dbReference type="NCBI Taxonomy" id="48021"/>
    <lineage>
        <taxon>Eukaryota</taxon>
        <taxon>Fungi</taxon>
        <taxon>Dikarya</taxon>
        <taxon>Basidiomycota</taxon>
        <taxon>Agaricomycotina</taxon>
        <taxon>Agaricomycetes</taxon>
        <taxon>Russulales</taxon>
        <taxon>Auriscalpiaceae</taxon>
        <taxon>Artomyces</taxon>
    </lineage>
</organism>
<comment type="caution">
    <text evidence="1">The sequence shown here is derived from an EMBL/GenBank/DDBJ whole genome shotgun (WGS) entry which is preliminary data.</text>
</comment>
<reference evidence="1" key="2">
    <citation type="journal article" date="2022" name="New Phytol.">
        <title>Evolutionary transition to the ectomycorrhizal habit in the genomes of a hyperdiverse lineage of mushroom-forming fungi.</title>
        <authorList>
            <person name="Looney B."/>
            <person name="Miyauchi S."/>
            <person name="Morin E."/>
            <person name="Drula E."/>
            <person name="Courty P.E."/>
            <person name="Kohler A."/>
            <person name="Kuo A."/>
            <person name="LaButti K."/>
            <person name="Pangilinan J."/>
            <person name="Lipzen A."/>
            <person name="Riley R."/>
            <person name="Andreopoulos W."/>
            <person name="He G."/>
            <person name="Johnson J."/>
            <person name="Nolan M."/>
            <person name="Tritt A."/>
            <person name="Barry K.W."/>
            <person name="Grigoriev I.V."/>
            <person name="Nagy L.G."/>
            <person name="Hibbett D."/>
            <person name="Henrissat B."/>
            <person name="Matheny P.B."/>
            <person name="Labbe J."/>
            <person name="Martin F.M."/>
        </authorList>
    </citation>
    <scope>NUCLEOTIDE SEQUENCE</scope>
    <source>
        <strain evidence="1">HHB10654</strain>
    </source>
</reference>
<gene>
    <name evidence="1" type="ORF">BV25DRAFT_1786018</name>
</gene>
<dbReference type="Proteomes" id="UP000814140">
    <property type="component" value="Unassembled WGS sequence"/>
</dbReference>
<reference evidence="1" key="1">
    <citation type="submission" date="2021-03" db="EMBL/GenBank/DDBJ databases">
        <authorList>
            <consortium name="DOE Joint Genome Institute"/>
            <person name="Ahrendt S."/>
            <person name="Looney B.P."/>
            <person name="Miyauchi S."/>
            <person name="Morin E."/>
            <person name="Drula E."/>
            <person name="Courty P.E."/>
            <person name="Chicoki N."/>
            <person name="Fauchery L."/>
            <person name="Kohler A."/>
            <person name="Kuo A."/>
            <person name="Labutti K."/>
            <person name="Pangilinan J."/>
            <person name="Lipzen A."/>
            <person name="Riley R."/>
            <person name="Andreopoulos W."/>
            <person name="He G."/>
            <person name="Johnson J."/>
            <person name="Barry K.W."/>
            <person name="Grigoriev I.V."/>
            <person name="Nagy L."/>
            <person name="Hibbett D."/>
            <person name="Henrissat B."/>
            <person name="Matheny P.B."/>
            <person name="Labbe J."/>
            <person name="Martin F."/>
        </authorList>
    </citation>
    <scope>NUCLEOTIDE SEQUENCE</scope>
    <source>
        <strain evidence="1">HHB10654</strain>
    </source>
</reference>
<feature type="non-terminal residue" evidence="1">
    <location>
        <position position="1"/>
    </location>
</feature>